<reference evidence="2 3" key="1">
    <citation type="submission" date="2020-08" db="EMBL/GenBank/DDBJ databases">
        <title>Genomic Encyclopedia of Type Strains, Phase IV (KMG-IV): sequencing the most valuable type-strain genomes for metagenomic binning, comparative biology and taxonomic classification.</title>
        <authorList>
            <person name="Goeker M."/>
        </authorList>
    </citation>
    <scope>NUCLEOTIDE SEQUENCE [LARGE SCALE GENOMIC DNA]</scope>
    <source>
        <strain evidence="2 3">DSM 22336</strain>
    </source>
</reference>
<dbReference type="GO" id="GO:0004521">
    <property type="term" value="F:RNA endonuclease activity"/>
    <property type="evidence" value="ECO:0007669"/>
    <property type="project" value="TreeGrafter"/>
</dbReference>
<dbReference type="SMART" id="SM00849">
    <property type="entry name" value="Lactamase_B"/>
    <property type="match status" value="1"/>
</dbReference>
<dbReference type="PANTHER" id="PTHR11203">
    <property type="entry name" value="CLEAVAGE AND POLYADENYLATION SPECIFICITY FACTOR FAMILY MEMBER"/>
    <property type="match status" value="1"/>
</dbReference>
<dbReference type="InterPro" id="IPR036866">
    <property type="entry name" value="RibonucZ/Hydroxyglut_hydro"/>
</dbReference>
<proteinExistence type="predicted"/>
<dbReference type="InterPro" id="IPR001279">
    <property type="entry name" value="Metallo-B-lactamas"/>
</dbReference>
<evidence type="ECO:0000259" key="1">
    <source>
        <dbReference type="SMART" id="SM00849"/>
    </source>
</evidence>
<keyword evidence="3" id="KW-1185">Reference proteome</keyword>
<dbReference type="Pfam" id="PF00753">
    <property type="entry name" value="Lactamase_B"/>
    <property type="match status" value="1"/>
</dbReference>
<evidence type="ECO:0000313" key="3">
    <source>
        <dbReference type="Proteomes" id="UP000555393"/>
    </source>
</evidence>
<gene>
    <name evidence="2" type="ORF">FHS77_002577</name>
</gene>
<comment type="caution">
    <text evidence="2">The sequence shown here is derived from an EMBL/GenBank/DDBJ whole genome shotgun (WGS) entry which is preliminary data.</text>
</comment>
<accession>A0A841M2L2</accession>
<feature type="domain" description="Metallo-beta-lactamase" evidence="1">
    <location>
        <begin position="19"/>
        <end position="198"/>
    </location>
</feature>
<keyword evidence="2" id="KW-0378">Hydrolase</keyword>
<dbReference type="RefSeq" id="WP_184223899.1">
    <property type="nucleotide sequence ID" value="NZ_JACIIU010000015.1"/>
</dbReference>
<organism evidence="2 3">
    <name type="scientific">Paenochrobactrum gallinarii</name>
    <dbReference type="NCBI Taxonomy" id="643673"/>
    <lineage>
        <taxon>Bacteria</taxon>
        <taxon>Pseudomonadati</taxon>
        <taxon>Pseudomonadota</taxon>
        <taxon>Alphaproteobacteria</taxon>
        <taxon>Hyphomicrobiales</taxon>
        <taxon>Brucellaceae</taxon>
        <taxon>Paenochrobactrum</taxon>
    </lineage>
</organism>
<evidence type="ECO:0000313" key="2">
    <source>
        <dbReference type="EMBL" id="MBB6262009.1"/>
    </source>
</evidence>
<dbReference type="Proteomes" id="UP000555393">
    <property type="component" value="Unassembled WGS sequence"/>
</dbReference>
<dbReference type="Gene3D" id="3.60.15.10">
    <property type="entry name" value="Ribonuclease Z/Hydroxyacylglutathione hydrolase-like"/>
    <property type="match status" value="2"/>
</dbReference>
<dbReference type="InterPro" id="IPR050698">
    <property type="entry name" value="MBL"/>
</dbReference>
<protein>
    <submittedName>
        <fullName evidence="2">Glyoxylase-like metal-dependent hydrolase (Beta-lactamase superfamily II)</fullName>
    </submittedName>
</protein>
<dbReference type="PANTHER" id="PTHR11203:SF37">
    <property type="entry name" value="INTEGRATOR COMPLEX SUBUNIT 11"/>
    <property type="match status" value="1"/>
</dbReference>
<dbReference type="Gene3D" id="3.40.50.10890">
    <property type="match status" value="1"/>
</dbReference>
<dbReference type="EMBL" id="JACIIU010000015">
    <property type="protein sequence ID" value="MBB6262009.1"/>
    <property type="molecule type" value="Genomic_DNA"/>
</dbReference>
<dbReference type="GO" id="GO:0016787">
    <property type="term" value="F:hydrolase activity"/>
    <property type="evidence" value="ECO:0007669"/>
    <property type="project" value="UniProtKB-KW"/>
</dbReference>
<name>A0A841M2L2_9HYPH</name>
<dbReference type="AlphaFoldDB" id="A0A841M2L2"/>
<sequence length="364" mass="39706">MAKLNGAKLISVSGLGGKMPACFVLEMNGKRIMLDLGEGPEPGIYPDLTHVGDVDCIVLSHAHMDHADALHLRPQIGNPPVYATRTTWSFLEDAPVAEADRRFLPDQGKCLIEGLAAQTGRCGHSPGGIWVHFSDHGGVTYTGDWSVESNLLPFDMPPVADTLLTDASYGDRDQALEDQFSKIYNACEDGAVLCVPSHGRGPEMALAFLARGHIPRLGKSIYAEIEQLLDNETLYDVTQKPVLKALLQQQDYSTAFSIDDIIITTEANAESGHSAELLAEFGANGNFIFTGHVPDNTPAKTMLTNGTAQWFAWNVHPRQRDVIAIADQTRARFVLPAFVDPQKAENLFTILGERLCCENELILP</sequence>
<dbReference type="SUPFAM" id="SSF56281">
    <property type="entry name" value="Metallo-hydrolase/oxidoreductase"/>
    <property type="match status" value="1"/>
</dbReference>